<proteinExistence type="predicted"/>
<evidence type="ECO:0000256" key="3">
    <source>
        <dbReference type="SAM" id="MobiDB-lite"/>
    </source>
</evidence>
<evidence type="ECO:0000313" key="5">
    <source>
        <dbReference type="Proteomes" id="UP001230188"/>
    </source>
</evidence>
<dbReference type="PRINTS" id="PR00633">
    <property type="entry name" value="RCCNDNSATION"/>
</dbReference>
<organism evidence="4 5">
    <name type="scientific">Chrysophaeum taylorii</name>
    <dbReference type="NCBI Taxonomy" id="2483200"/>
    <lineage>
        <taxon>Eukaryota</taxon>
        <taxon>Sar</taxon>
        <taxon>Stramenopiles</taxon>
        <taxon>Ochrophyta</taxon>
        <taxon>Pelagophyceae</taxon>
        <taxon>Pelagomonadales</taxon>
        <taxon>Pelagomonadaceae</taxon>
        <taxon>Chrysophaeum</taxon>
    </lineage>
</organism>
<dbReference type="Proteomes" id="UP001230188">
    <property type="component" value="Unassembled WGS sequence"/>
</dbReference>
<evidence type="ECO:0000256" key="2">
    <source>
        <dbReference type="PROSITE-ProRule" id="PRU00235"/>
    </source>
</evidence>
<name>A0AAD7XJZ3_9STRA</name>
<feature type="repeat" description="RCC1" evidence="2">
    <location>
        <begin position="170"/>
        <end position="222"/>
    </location>
</feature>
<dbReference type="Gene3D" id="2.130.10.30">
    <property type="entry name" value="Regulator of chromosome condensation 1/beta-lactamase-inhibitor protein II"/>
    <property type="match status" value="2"/>
</dbReference>
<feature type="repeat" description="RCC1" evidence="2">
    <location>
        <begin position="286"/>
        <end position="339"/>
    </location>
</feature>
<dbReference type="InterPro" id="IPR009091">
    <property type="entry name" value="RCC1/BLIP-II"/>
</dbReference>
<feature type="region of interest" description="Disordered" evidence="3">
    <location>
        <begin position="398"/>
        <end position="439"/>
    </location>
</feature>
<feature type="compositionally biased region" description="Pro residues" evidence="3">
    <location>
        <begin position="429"/>
        <end position="439"/>
    </location>
</feature>
<dbReference type="PANTHER" id="PTHR22872">
    <property type="entry name" value="BTK-BINDING PROTEIN-RELATED"/>
    <property type="match status" value="1"/>
</dbReference>
<evidence type="ECO:0000256" key="1">
    <source>
        <dbReference type="ARBA" id="ARBA00022737"/>
    </source>
</evidence>
<dbReference type="EMBL" id="JAQMWT010000447">
    <property type="protein sequence ID" value="KAJ8601141.1"/>
    <property type="molecule type" value="Genomic_DNA"/>
</dbReference>
<dbReference type="Pfam" id="PF00415">
    <property type="entry name" value="RCC1"/>
    <property type="match status" value="4"/>
</dbReference>
<sequence length="439" mass="44975">MVGIYVVGDPSKGAEEGVELSGTSVVVGCASKKEVVSVGEFGGVAIGEGGNLVVFGEGGMFACGPNGAKQLGVGKQAPILARWVSVQLGRVVRSVAPGSHHSLLCSSDGGVFSCGRGDGGQLGLGDKTKHVTNFQQIILPPGVIAKQVSVASSARRFENQSASYILTTAGACLSFGNNNHQKLGLGAGVTTNAWAPAPVAHEGVAFDKISAGKHHVLACDAAGFVYSWGSGDMGRLGLSDKKHRGIPTKVELGIPLIDGDKQSPAVKIDAVVARETFSIALSTASGAVFTWGFGTRGQLGRGQAGTRGEPAQPGRVDLGAAKIARLAANDDACVAFVQDSLAGHYVWGQLELGDLKIGSQEPIASLALSTPLENILGFDLAPSYAIVALQNDIPDKRTALEPPIDEQPPEKLQKLDASAVVTDLNPAPADRPAPPAATV</sequence>
<dbReference type="SUPFAM" id="SSF50985">
    <property type="entry name" value="RCC1/BLIP-II"/>
    <property type="match status" value="1"/>
</dbReference>
<accession>A0AAD7XJZ3</accession>
<dbReference type="InterPro" id="IPR051625">
    <property type="entry name" value="Signaling_Regulatory_Domain"/>
</dbReference>
<protein>
    <recommendedName>
        <fullName evidence="6">Regulator of chromosome condensation</fullName>
    </recommendedName>
</protein>
<comment type="caution">
    <text evidence="4">The sequence shown here is derived from an EMBL/GenBank/DDBJ whole genome shotgun (WGS) entry which is preliminary data.</text>
</comment>
<keyword evidence="5" id="KW-1185">Reference proteome</keyword>
<reference evidence="4" key="1">
    <citation type="submission" date="2023-01" db="EMBL/GenBank/DDBJ databases">
        <title>Metagenome sequencing of chrysophaentin producing Chrysophaeum taylorii.</title>
        <authorList>
            <person name="Davison J."/>
            <person name="Bewley C."/>
        </authorList>
    </citation>
    <scope>NUCLEOTIDE SEQUENCE</scope>
    <source>
        <strain evidence="4">NIES-1699</strain>
    </source>
</reference>
<gene>
    <name evidence="4" type="ORF">CTAYLR_008487</name>
</gene>
<dbReference type="PROSITE" id="PS50012">
    <property type="entry name" value="RCC1_3"/>
    <property type="match status" value="4"/>
</dbReference>
<feature type="repeat" description="RCC1" evidence="2">
    <location>
        <begin position="58"/>
        <end position="108"/>
    </location>
</feature>
<feature type="repeat" description="RCC1" evidence="2">
    <location>
        <begin position="223"/>
        <end position="284"/>
    </location>
</feature>
<dbReference type="AlphaFoldDB" id="A0AAD7XJZ3"/>
<evidence type="ECO:0008006" key="6">
    <source>
        <dbReference type="Google" id="ProtNLM"/>
    </source>
</evidence>
<evidence type="ECO:0000313" key="4">
    <source>
        <dbReference type="EMBL" id="KAJ8601141.1"/>
    </source>
</evidence>
<keyword evidence="1" id="KW-0677">Repeat</keyword>
<dbReference type="InterPro" id="IPR000408">
    <property type="entry name" value="Reg_chr_condens"/>
</dbReference>
<dbReference type="PANTHER" id="PTHR22872:SF2">
    <property type="entry name" value="INHIBITOR OF BRUTON TYROSINE KINASE"/>
    <property type="match status" value="1"/>
</dbReference>